<reference evidence="3 4" key="1">
    <citation type="journal article" date="2020" name="Int. J. Syst. Evol. Microbiol.">
        <title>Reclassification of Streptomyces castelarensis and Streptomyces sporoclivatus as later heterotypic synonyms of Streptomyces antimycoticus.</title>
        <authorList>
            <person name="Komaki H."/>
            <person name="Tamura T."/>
        </authorList>
    </citation>
    <scope>NUCLEOTIDE SEQUENCE [LARGE SCALE GENOMIC DNA]</scope>
    <source>
        <strain evidence="3 4">NBRC 13459</strain>
    </source>
</reference>
<sequence>MLLLRGAGVLLLGGTGVLLLWRLVPRPLLLGRGVPLVPVRLGRGRRGLGVAVAVLRGLGRAVARGALLRGAVRGRARVRCAPCGGGSVQSLSPPKPGADRRPASGARPAAPRARAAVDRAAAAARNRPAAGRTETGCGSGS</sequence>
<accession>A0A4D4L6P2</accession>
<evidence type="ECO:0000256" key="2">
    <source>
        <dbReference type="SAM" id="Phobius"/>
    </source>
</evidence>
<dbReference type="AlphaFoldDB" id="A0A4D4L6P2"/>
<dbReference type="EMBL" id="BJHW01000001">
    <property type="protein sequence ID" value="GDY53673.1"/>
    <property type="molecule type" value="Genomic_DNA"/>
</dbReference>
<proteinExistence type="predicted"/>
<name>A0A4D4L6P2_STRVO</name>
<organism evidence="3 4">
    <name type="scientific">Streptomyces violaceusniger</name>
    <dbReference type="NCBI Taxonomy" id="68280"/>
    <lineage>
        <taxon>Bacteria</taxon>
        <taxon>Bacillati</taxon>
        <taxon>Actinomycetota</taxon>
        <taxon>Actinomycetes</taxon>
        <taxon>Kitasatosporales</taxon>
        <taxon>Streptomycetaceae</taxon>
        <taxon>Streptomyces</taxon>
        <taxon>Streptomyces violaceusniger group</taxon>
    </lineage>
</organism>
<keyword evidence="2" id="KW-0812">Transmembrane</keyword>
<dbReference type="Proteomes" id="UP000301309">
    <property type="component" value="Unassembled WGS sequence"/>
</dbReference>
<feature type="compositionally biased region" description="Low complexity" evidence="1">
    <location>
        <begin position="103"/>
        <end position="132"/>
    </location>
</feature>
<feature type="transmembrane region" description="Helical" evidence="2">
    <location>
        <begin position="6"/>
        <end position="24"/>
    </location>
</feature>
<gene>
    <name evidence="3" type="ORF">SVIO_042960</name>
</gene>
<evidence type="ECO:0000313" key="3">
    <source>
        <dbReference type="EMBL" id="GDY53673.1"/>
    </source>
</evidence>
<keyword evidence="2" id="KW-0472">Membrane</keyword>
<keyword evidence="2" id="KW-1133">Transmembrane helix</keyword>
<keyword evidence="4" id="KW-1185">Reference proteome</keyword>
<feature type="region of interest" description="Disordered" evidence="1">
    <location>
        <begin position="83"/>
        <end position="141"/>
    </location>
</feature>
<protein>
    <submittedName>
        <fullName evidence="3">Uncharacterized protein</fullName>
    </submittedName>
</protein>
<comment type="caution">
    <text evidence="3">The sequence shown here is derived from an EMBL/GenBank/DDBJ whole genome shotgun (WGS) entry which is preliminary data.</text>
</comment>
<evidence type="ECO:0000313" key="4">
    <source>
        <dbReference type="Proteomes" id="UP000301309"/>
    </source>
</evidence>
<evidence type="ECO:0000256" key="1">
    <source>
        <dbReference type="SAM" id="MobiDB-lite"/>
    </source>
</evidence>